<dbReference type="GeneID" id="119746466"/>
<dbReference type="SUPFAM" id="SSF51735">
    <property type="entry name" value="NAD(P)-binding Rossmann-fold domains"/>
    <property type="match status" value="1"/>
</dbReference>
<dbReference type="PANTHER" id="PTHR43391:SF86">
    <property type="entry name" value="SHORT-CHAIN DEHYDROGENASE_REDUCTASE FAMILY PROTEIN"/>
    <property type="match status" value="1"/>
</dbReference>
<dbReference type="PANTHER" id="PTHR43391">
    <property type="entry name" value="RETINOL DEHYDROGENASE-RELATED"/>
    <property type="match status" value="1"/>
</dbReference>
<evidence type="ECO:0000313" key="5">
    <source>
        <dbReference type="Proteomes" id="UP000887568"/>
    </source>
</evidence>
<dbReference type="CDD" id="cd05374">
    <property type="entry name" value="17beta-HSD-like_SDR_c"/>
    <property type="match status" value="1"/>
</dbReference>
<dbReference type="InterPro" id="IPR036291">
    <property type="entry name" value="NAD(P)-bd_dom_sf"/>
</dbReference>
<organism evidence="4 5">
    <name type="scientific">Patiria miniata</name>
    <name type="common">Bat star</name>
    <name type="synonym">Asterina miniata</name>
    <dbReference type="NCBI Taxonomy" id="46514"/>
    <lineage>
        <taxon>Eukaryota</taxon>
        <taxon>Metazoa</taxon>
        <taxon>Echinodermata</taxon>
        <taxon>Eleutherozoa</taxon>
        <taxon>Asterozoa</taxon>
        <taxon>Asteroidea</taxon>
        <taxon>Valvatacea</taxon>
        <taxon>Valvatida</taxon>
        <taxon>Asterinidae</taxon>
        <taxon>Patiria</taxon>
    </lineage>
</organism>
<dbReference type="InterPro" id="IPR002347">
    <property type="entry name" value="SDR_fam"/>
</dbReference>
<keyword evidence="5" id="KW-1185">Reference proteome</keyword>
<dbReference type="Pfam" id="PF00106">
    <property type="entry name" value="adh_short"/>
    <property type="match status" value="1"/>
</dbReference>
<dbReference type="GO" id="GO:0005829">
    <property type="term" value="C:cytosol"/>
    <property type="evidence" value="ECO:0007669"/>
    <property type="project" value="TreeGrafter"/>
</dbReference>
<dbReference type="OrthoDB" id="47007at2759"/>
<reference evidence="4" key="1">
    <citation type="submission" date="2022-11" db="UniProtKB">
        <authorList>
            <consortium name="EnsemblMetazoa"/>
        </authorList>
    </citation>
    <scope>IDENTIFICATION</scope>
</reference>
<dbReference type="EnsemblMetazoa" id="XM_038223429.1">
    <property type="protein sequence ID" value="XP_038079357.1"/>
    <property type="gene ID" value="LOC119746466"/>
</dbReference>
<dbReference type="OMA" id="KEDHCDV"/>
<dbReference type="GO" id="GO:0016491">
    <property type="term" value="F:oxidoreductase activity"/>
    <property type="evidence" value="ECO:0007669"/>
    <property type="project" value="UniProtKB-KW"/>
</dbReference>
<accession>A0A914BU49</accession>
<comment type="similarity">
    <text evidence="1 3">Belongs to the short-chain dehydrogenases/reductases (SDR) family.</text>
</comment>
<evidence type="ECO:0000256" key="2">
    <source>
        <dbReference type="ARBA" id="ARBA00023002"/>
    </source>
</evidence>
<evidence type="ECO:0000256" key="3">
    <source>
        <dbReference type="RuleBase" id="RU000363"/>
    </source>
</evidence>
<dbReference type="PRINTS" id="PR00080">
    <property type="entry name" value="SDRFAMILY"/>
</dbReference>
<sequence length="286" mass="31610">MAPQSVLITGCSSGIGLATAVMLAKDKQHQFKVYATMRNLKSKANLEKAAGDTLNKNLFIRELDVTKEATITSVVDEILRENGRIDVLVNNAGYTGLDGVDQKPMEFGLAMMDTNFWGPVRTMRAVLPAMKKQKSGRILNVSSMAAVHAVPFHAMYSATKFALEGFSEASSSVLKDVYNIRVLIVEPGPTNTEMIAKNMSLPPAEQAKDFEAPLKDAFLKSLEGMTDRLKNLVQQPEEVAQVIQEVILSENPHLRTQASDILKKEAAKKFLDPHTDGFMKEKWQKK</sequence>
<dbReference type="Proteomes" id="UP000887568">
    <property type="component" value="Unplaced"/>
</dbReference>
<dbReference type="PRINTS" id="PR00081">
    <property type="entry name" value="GDHRDH"/>
</dbReference>
<evidence type="ECO:0000313" key="4">
    <source>
        <dbReference type="EnsemblMetazoa" id="XP_038079357.1"/>
    </source>
</evidence>
<evidence type="ECO:0000256" key="1">
    <source>
        <dbReference type="ARBA" id="ARBA00006484"/>
    </source>
</evidence>
<dbReference type="Gene3D" id="3.40.50.720">
    <property type="entry name" value="NAD(P)-binding Rossmann-like Domain"/>
    <property type="match status" value="1"/>
</dbReference>
<dbReference type="RefSeq" id="XP_038079357.1">
    <property type="nucleotide sequence ID" value="XM_038223429.1"/>
</dbReference>
<protein>
    <submittedName>
        <fullName evidence="4">Uncharacterized protein</fullName>
    </submittedName>
</protein>
<name>A0A914BU49_PATMI</name>
<proteinExistence type="inferred from homology"/>
<dbReference type="AlphaFoldDB" id="A0A914BU49"/>
<keyword evidence="2" id="KW-0560">Oxidoreductase</keyword>